<evidence type="ECO:0000313" key="1">
    <source>
        <dbReference type="EnsemblMetazoa" id="GPPI043078-PA"/>
    </source>
</evidence>
<dbReference type="EMBL" id="JXJN01022022">
    <property type="status" value="NOT_ANNOTATED_CDS"/>
    <property type="molecule type" value="Genomic_DNA"/>
</dbReference>
<name>A0A1B0BX03_9MUSC</name>
<reference evidence="1" key="2">
    <citation type="submission" date="2020-05" db="UniProtKB">
        <authorList>
            <consortium name="EnsemblMetazoa"/>
        </authorList>
    </citation>
    <scope>IDENTIFICATION</scope>
    <source>
        <strain evidence="1">IAEA</strain>
    </source>
</reference>
<keyword evidence="2" id="KW-1185">Reference proteome</keyword>
<dbReference type="Proteomes" id="UP000092460">
    <property type="component" value="Unassembled WGS sequence"/>
</dbReference>
<proteinExistence type="predicted"/>
<sequence>MGSFKEINITIGAAMAPPTLENVFLGQDSLYFQSITKMKFNSVMTTALTIYNINNLPTMESLALPRDLYWDGKFKPTSPPSSELFSIYDELNGSWISGENFANDNTIISNDNIELKHGMDLTEELLGNDEKLVAEFYDMPEDLSSIHLLHTMKVDKLII</sequence>
<organism evidence="1 2">
    <name type="scientific">Glossina palpalis gambiensis</name>
    <dbReference type="NCBI Taxonomy" id="67801"/>
    <lineage>
        <taxon>Eukaryota</taxon>
        <taxon>Metazoa</taxon>
        <taxon>Ecdysozoa</taxon>
        <taxon>Arthropoda</taxon>
        <taxon>Hexapoda</taxon>
        <taxon>Insecta</taxon>
        <taxon>Pterygota</taxon>
        <taxon>Neoptera</taxon>
        <taxon>Endopterygota</taxon>
        <taxon>Diptera</taxon>
        <taxon>Brachycera</taxon>
        <taxon>Muscomorpha</taxon>
        <taxon>Hippoboscoidea</taxon>
        <taxon>Glossinidae</taxon>
        <taxon>Glossina</taxon>
    </lineage>
</organism>
<accession>A0A1B0BX03</accession>
<protein>
    <submittedName>
        <fullName evidence="1">Uncharacterized protein</fullName>
    </submittedName>
</protein>
<evidence type="ECO:0000313" key="2">
    <source>
        <dbReference type="Proteomes" id="UP000092460"/>
    </source>
</evidence>
<dbReference type="EnsemblMetazoa" id="GPPI043078-RA">
    <property type="protein sequence ID" value="GPPI043078-PA"/>
    <property type="gene ID" value="GPPI043078"/>
</dbReference>
<dbReference type="VEuPathDB" id="VectorBase:GPPI043078"/>
<dbReference type="STRING" id="67801.A0A1B0BX03"/>
<dbReference type="AlphaFoldDB" id="A0A1B0BX03"/>
<reference evidence="2" key="1">
    <citation type="submission" date="2015-01" db="EMBL/GenBank/DDBJ databases">
        <authorList>
            <person name="Aksoy S."/>
            <person name="Warren W."/>
            <person name="Wilson R.K."/>
        </authorList>
    </citation>
    <scope>NUCLEOTIDE SEQUENCE [LARGE SCALE GENOMIC DNA]</scope>
    <source>
        <strain evidence="2">IAEA</strain>
    </source>
</reference>